<keyword evidence="2" id="KW-0732">Signal</keyword>
<dbReference type="EMBL" id="WIVV01000066">
    <property type="protein sequence ID" value="MQU43755.1"/>
    <property type="molecule type" value="Genomic_DNA"/>
</dbReference>
<dbReference type="Proteomes" id="UP000466863">
    <property type="component" value="Unassembled WGS sequence"/>
</dbReference>
<sequence>MNKLLFFIMLVVAVTGCSSRKDFYATGGSRADGSIDMAYDFKQFETPIVDINQAKKIANDKCAVWGYERAEAFGGKIVSCEARNGFGDCVAGQTIIKYQCIGNITPSNQAIVSKLPAAMLTPAQYKEMRVKALMDQNLPYSEYQKKYQAIMAE</sequence>
<dbReference type="InterPro" id="IPR025731">
    <property type="entry name" value="YecR-like"/>
</dbReference>
<gene>
    <name evidence="3" type="ORF">GHO28_14765</name>
</gene>
<protein>
    <recommendedName>
        <fullName evidence="1">Type IV secretion system putative lipoprotein virB7</fullName>
    </recommendedName>
</protein>
<accession>A0A6I1WYT0</accession>
<organism evidence="3 4">
    <name type="scientific">Pseudomonas helleri</name>
    <dbReference type="NCBI Taxonomy" id="1608996"/>
    <lineage>
        <taxon>Bacteria</taxon>
        <taxon>Pseudomonadati</taxon>
        <taxon>Pseudomonadota</taxon>
        <taxon>Gammaproteobacteria</taxon>
        <taxon>Pseudomonadales</taxon>
        <taxon>Pseudomonadaceae</taxon>
        <taxon>Pseudomonas</taxon>
    </lineage>
</organism>
<dbReference type="PROSITE" id="PS51257">
    <property type="entry name" value="PROKAR_LIPOPROTEIN"/>
    <property type="match status" value="1"/>
</dbReference>
<dbReference type="InterPro" id="IPR012640">
    <property type="entry name" value="Membr_lipoprot_lipid_attach_CS"/>
</dbReference>
<dbReference type="Pfam" id="PF13992">
    <property type="entry name" value="YecR"/>
    <property type="match status" value="1"/>
</dbReference>
<evidence type="ECO:0000313" key="4">
    <source>
        <dbReference type="Proteomes" id="UP000466863"/>
    </source>
</evidence>
<name>A0A6I1WYT0_9PSED</name>
<comment type="caution">
    <text evidence="3">The sequence shown here is derived from an EMBL/GenBank/DDBJ whole genome shotgun (WGS) entry which is preliminary data.</text>
</comment>
<evidence type="ECO:0000256" key="2">
    <source>
        <dbReference type="ARBA" id="ARBA00022729"/>
    </source>
</evidence>
<reference evidence="3 4" key="1">
    <citation type="submission" date="2019-10" db="EMBL/GenBank/DDBJ databases">
        <title>Evaluation of single-gene subtyping targets for Pseudomonas.</title>
        <authorList>
            <person name="Reichler S.J."/>
            <person name="Orsi R.H."/>
            <person name="Wiedmann M."/>
            <person name="Martin N.H."/>
            <person name="Murphy S.I."/>
        </authorList>
    </citation>
    <scope>NUCLEOTIDE SEQUENCE [LARGE SCALE GENOMIC DNA]</scope>
    <source>
        <strain evidence="3 4">FSL R10-1876</strain>
    </source>
</reference>
<dbReference type="Pfam" id="PF08139">
    <property type="entry name" value="LPAM_1"/>
    <property type="match status" value="1"/>
</dbReference>
<proteinExistence type="predicted"/>
<evidence type="ECO:0000256" key="1">
    <source>
        <dbReference type="ARBA" id="ARBA00017922"/>
    </source>
</evidence>
<dbReference type="AlphaFoldDB" id="A0A6I1WYT0"/>
<evidence type="ECO:0000313" key="3">
    <source>
        <dbReference type="EMBL" id="MQU43755.1"/>
    </source>
</evidence>